<feature type="region of interest" description="Disordered" evidence="2">
    <location>
        <begin position="1106"/>
        <end position="1139"/>
    </location>
</feature>
<organism evidence="6 7">
    <name type="scientific">Siculibacillus lacustris</name>
    <dbReference type="NCBI Taxonomy" id="1549641"/>
    <lineage>
        <taxon>Bacteria</taxon>
        <taxon>Pseudomonadati</taxon>
        <taxon>Pseudomonadota</taxon>
        <taxon>Alphaproteobacteria</taxon>
        <taxon>Hyphomicrobiales</taxon>
        <taxon>Ancalomicrobiaceae</taxon>
        <taxon>Siculibacillus</taxon>
    </lineage>
</organism>
<evidence type="ECO:0000256" key="2">
    <source>
        <dbReference type="SAM" id="MobiDB-lite"/>
    </source>
</evidence>
<evidence type="ECO:0000259" key="3">
    <source>
        <dbReference type="Pfam" id="PF25791"/>
    </source>
</evidence>
<dbReference type="RefSeq" id="WP_131311644.1">
    <property type="nucleotide sequence ID" value="NZ_SJFN01000050.1"/>
</dbReference>
<dbReference type="InterPro" id="IPR058037">
    <property type="entry name" value="BREX_BrxC_helical"/>
</dbReference>
<evidence type="ECO:0000313" key="6">
    <source>
        <dbReference type="EMBL" id="TBW32926.1"/>
    </source>
</evidence>
<dbReference type="AlphaFoldDB" id="A0A4Q9VDZ5"/>
<proteinExistence type="predicted"/>
<gene>
    <name evidence="6" type="primary">brxC</name>
    <name evidence="6" type="ORF">EYW49_21270</name>
</gene>
<dbReference type="OrthoDB" id="3201900at2"/>
<feature type="coiled-coil region" evidence="1">
    <location>
        <begin position="505"/>
        <end position="559"/>
    </location>
</feature>
<protein>
    <submittedName>
        <fullName evidence="6">BREX system P-loop protein BrxC</fullName>
    </submittedName>
</protein>
<dbReference type="SUPFAM" id="SSF52540">
    <property type="entry name" value="P-loop containing nucleoside triphosphate hydrolases"/>
    <property type="match status" value="1"/>
</dbReference>
<evidence type="ECO:0000259" key="4">
    <source>
        <dbReference type="Pfam" id="PF25792"/>
    </source>
</evidence>
<accession>A0A4Q9VDZ5</accession>
<dbReference type="Proteomes" id="UP000292781">
    <property type="component" value="Unassembled WGS sequence"/>
</dbReference>
<dbReference type="Pfam" id="PF25796">
    <property type="entry name" value="BREX_BrxC_4th"/>
    <property type="match status" value="1"/>
</dbReference>
<dbReference type="NCBIfam" id="NF033441">
    <property type="entry name" value="BREX_BrxC"/>
    <property type="match status" value="1"/>
</dbReference>
<name>A0A4Q9VDZ5_9HYPH</name>
<feature type="domain" description="Probable ATP-binding protein BrxC 4th six-stranded beta-sheet" evidence="5">
    <location>
        <begin position="556"/>
        <end position="725"/>
    </location>
</feature>
<comment type="caution">
    <text evidence="6">The sequence shown here is derived from an EMBL/GenBank/DDBJ whole genome shotgun (WGS) entry which is preliminary data.</text>
</comment>
<keyword evidence="7" id="KW-1185">Reference proteome</keyword>
<evidence type="ECO:0000313" key="7">
    <source>
        <dbReference type="Proteomes" id="UP000292781"/>
    </source>
</evidence>
<dbReference type="InterPro" id="IPR027417">
    <property type="entry name" value="P-loop_NTPase"/>
</dbReference>
<reference evidence="6 7" key="1">
    <citation type="submission" date="2019-02" db="EMBL/GenBank/DDBJ databases">
        <title>Siculibacillus lacustris gen. nov., sp. nov., a new rosette-forming bacterium isolated from a freshwater crater lake (Lake St. Ana, Romania).</title>
        <authorList>
            <person name="Felfoldi T."/>
            <person name="Marton Z."/>
            <person name="Szabo A."/>
            <person name="Mentes A."/>
            <person name="Boka K."/>
            <person name="Marialigeti K."/>
            <person name="Mathe I."/>
            <person name="Koncz M."/>
            <person name="Schumann P."/>
            <person name="Toth E."/>
        </authorList>
    </citation>
    <scope>NUCLEOTIDE SEQUENCE [LARGE SCALE GENOMIC DNA]</scope>
    <source>
        <strain evidence="6 7">SA-279</strain>
    </source>
</reference>
<feature type="domain" description="Probable ATP-binding protein BrxC alpha-helical" evidence="4">
    <location>
        <begin position="855"/>
        <end position="975"/>
    </location>
</feature>
<keyword evidence="1" id="KW-0175">Coiled coil</keyword>
<dbReference type="InterPro" id="IPR058038">
    <property type="entry name" value="BREX_BrxC_wHTH"/>
</dbReference>
<dbReference type="EMBL" id="SJFN01000050">
    <property type="protein sequence ID" value="TBW32926.1"/>
    <property type="molecule type" value="Genomic_DNA"/>
</dbReference>
<sequence>MTSLREIFKRPIDRPIEGVIKADDEVGLRLEIEEYVLTNEIERNLGRFLNAYNDYTNANGVWISGFFGSGKSHLLKMLAYVLENRDVDGTPAFDLFVKGGLGDAVLKADLEKAIRIPSKSILFNIDQKSDIIAKTQIDALLSVFQKVFDEMCGYYGKQSYIARFERDLEGRGELTAFKVEYEKIAGRPWERGREQAPLEGSNIDKAYAAATGASDDDVKDVLRRYRSEMRQSIEGFAADVRAWLDTQKPGFRLNFFVDEVGQYIADNTKLMTNLQTIAESLATKCRGQAWIIVTAQQEMKSVIGDMTQSQHNDFSKIQARFANRIPLNSQDVAEVIQRRLLEKTADGRLALIDLYHDNQSNFGTLLDFTDGGRRYTHFKDSDAFIASYPFVPYEYELFQDAIKSLSEHNAFEGRHSSVGERSMLGVFQSVAVANATSEVGKLATFDQMFDAISAVLKGNVQSAVASAKQDNLVDEFALRVLKALFLVKYVKTFRPTVHNVGILLLDRLDADLTNHRRKVEEALALLEQQIYIQRNGDAYEFLTDEEKDVEEEIKSVDIDSTEFMVAVKEVLFGVGFKNNIKHANSGQDFQYSSKVDNQLFGREYAVGINMLTEYEIVGDLNAVAARSVACDDLLVVIPQDSRFNSDVKLYKQTLKYLQQASDSNIKDSVKRIREDRARQNNDRLQDIKTRASQLVGSARFFARGSEIEVKGSDAAVRVDTAFQTLVDKVYTSLSLLRSVTYTDAQIAEFAKKQPTVFDTELTEAEREIIAYAQTIASEGNRTYARGIVEHFTGKPYGWEPTAILCLTAGLVARRKLQASLSGSPVEGDRLVKALKSREERSTLFFDIQTEFTPAQVRDLKTFMATFFDGQPTSNDGKALGEEAKAKFEKLVIELAGYIRQPATYPFMVTLTSLGEKTTQISKKPPDWLLTEFADTEKDDLLALKEENLDRVRTFLSGSQKIIFDSAWTLMANESSNLLYVNQDDVKKLEERLLDPNCLNSNGIRDIKNYSDKIREKLFVIIAEERKAATDAINQKSQSLFDDKAFATIPEARKTEVRALVAKELTIVKDEKLIAVIRNRVTHFNDEVFPRITETVLASVPIEEPPAPLAPPIKSDVVATPPDGEGKAEPPKAKGLGGGDTLVITPPLVPRPPKMVAISRIKPSISKPYLSDESDVDLYVDELRRSLMVEIAAGKRISL</sequence>
<dbReference type="Pfam" id="PF25791">
    <property type="entry name" value="WHD_BREX_BrxC"/>
    <property type="match status" value="1"/>
</dbReference>
<dbReference type="Pfam" id="PF25792">
    <property type="entry name" value="BREX_BrxC_helical"/>
    <property type="match status" value="1"/>
</dbReference>
<feature type="domain" description="Probable ATP-binding protein BrxC winged helix-turn-helix" evidence="3">
    <location>
        <begin position="762"/>
        <end position="840"/>
    </location>
</feature>
<evidence type="ECO:0000256" key="1">
    <source>
        <dbReference type="SAM" id="Coils"/>
    </source>
</evidence>
<evidence type="ECO:0000259" key="5">
    <source>
        <dbReference type="Pfam" id="PF25796"/>
    </source>
</evidence>
<dbReference type="InterPro" id="IPR058036">
    <property type="entry name" value="BREX_BrxC_4th"/>
</dbReference>
<dbReference type="InterPro" id="IPR047679">
    <property type="entry name" value="BREX_BrxC"/>
</dbReference>